<evidence type="ECO:0000313" key="2">
    <source>
        <dbReference type="EMBL" id="GLQ57846.1"/>
    </source>
</evidence>
<feature type="region of interest" description="Disordered" evidence="1">
    <location>
        <begin position="53"/>
        <end position="75"/>
    </location>
</feature>
<gene>
    <name evidence="2" type="ORF">GCM10010862_51050</name>
</gene>
<dbReference type="RefSeq" id="WP_284343216.1">
    <property type="nucleotide sequence ID" value="NZ_BSNS01000024.1"/>
</dbReference>
<proteinExistence type="predicted"/>
<evidence type="ECO:0000256" key="1">
    <source>
        <dbReference type="SAM" id="MobiDB-lite"/>
    </source>
</evidence>
<evidence type="ECO:0000313" key="3">
    <source>
        <dbReference type="Proteomes" id="UP001156691"/>
    </source>
</evidence>
<organism evidence="2 3">
    <name type="scientific">Devosia nitrariae</name>
    <dbReference type="NCBI Taxonomy" id="2071872"/>
    <lineage>
        <taxon>Bacteria</taxon>
        <taxon>Pseudomonadati</taxon>
        <taxon>Pseudomonadota</taxon>
        <taxon>Alphaproteobacteria</taxon>
        <taxon>Hyphomicrobiales</taxon>
        <taxon>Devosiaceae</taxon>
        <taxon>Devosia</taxon>
    </lineage>
</organism>
<dbReference type="EMBL" id="BSNS01000024">
    <property type="protein sequence ID" value="GLQ57846.1"/>
    <property type="molecule type" value="Genomic_DNA"/>
</dbReference>
<reference evidence="3" key="1">
    <citation type="journal article" date="2019" name="Int. J. Syst. Evol. Microbiol.">
        <title>The Global Catalogue of Microorganisms (GCM) 10K type strain sequencing project: providing services to taxonomists for standard genome sequencing and annotation.</title>
        <authorList>
            <consortium name="The Broad Institute Genomics Platform"/>
            <consortium name="The Broad Institute Genome Sequencing Center for Infectious Disease"/>
            <person name="Wu L."/>
            <person name="Ma J."/>
        </authorList>
    </citation>
    <scope>NUCLEOTIDE SEQUENCE [LARGE SCALE GENOMIC DNA]</scope>
    <source>
        <strain evidence="3">NBRC 112416</strain>
    </source>
</reference>
<name>A0ABQ5WCP5_9HYPH</name>
<comment type="caution">
    <text evidence="2">The sequence shown here is derived from an EMBL/GenBank/DDBJ whole genome shotgun (WGS) entry which is preliminary data.</text>
</comment>
<feature type="region of interest" description="Disordered" evidence="1">
    <location>
        <begin position="1"/>
        <end position="30"/>
    </location>
</feature>
<keyword evidence="3" id="KW-1185">Reference proteome</keyword>
<protein>
    <recommendedName>
        <fullName evidence="4">Addiction module protein</fullName>
    </recommendedName>
</protein>
<dbReference type="Proteomes" id="UP001156691">
    <property type="component" value="Unassembled WGS sequence"/>
</dbReference>
<accession>A0ABQ5WCP5</accession>
<evidence type="ECO:0008006" key="4">
    <source>
        <dbReference type="Google" id="ProtNLM"/>
    </source>
</evidence>
<sequence length="75" mass="8265">MPSAQKIVGDEPVGGASTTRTAETDATRAAVSIPDNWRELTWQERRSLASKLRDDPISNGEEANSAIEAELKRRR</sequence>